<comment type="caution">
    <text evidence="3">The sequence shown here is derived from an EMBL/GenBank/DDBJ whole genome shotgun (WGS) entry which is preliminary data.</text>
</comment>
<dbReference type="GO" id="GO:0004519">
    <property type="term" value="F:endonuclease activity"/>
    <property type="evidence" value="ECO:0007669"/>
    <property type="project" value="UniProtKB-KW"/>
</dbReference>
<dbReference type="SMART" id="SM00465">
    <property type="entry name" value="GIYc"/>
    <property type="match status" value="1"/>
</dbReference>
<dbReference type="InterPro" id="IPR035901">
    <property type="entry name" value="GIY-YIG_endonuc_sf"/>
</dbReference>
<dbReference type="Gene3D" id="3.40.1440.10">
    <property type="entry name" value="GIY-YIG endonuclease"/>
    <property type="match status" value="1"/>
</dbReference>
<dbReference type="GO" id="GO:0003677">
    <property type="term" value="F:DNA binding"/>
    <property type="evidence" value="ECO:0007669"/>
    <property type="project" value="InterPro"/>
</dbReference>
<dbReference type="Proteomes" id="UP000049685">
    <property type="component" value="Unassembled WGS sequence"/>
</dbReference>
<proteinExistence type="predicted"/>
<dbReference type="Pfam" id="PF07460">
    <property type="entry name" value="NUMOD3"/>
    <property type="match status" value="1"/>
</dbReference>
<keyword evidence="3" id="KW-0255">Endonuclease</keyword>
<evidence type="ECO:0000259" key="2">
    <source>
        <dbReference type="PROSITE" id="PS50164"/>
    </source>
</evidence>
<evidence type="ECO:0000256" key="1">
    <source>
        <dbReference type="ARBA" id="ARBA00010045"/>
    </source>
</evidence>
<sequence length="288" mass="33118">MNKYGVIYMIKNNINNKVYIGQTKNNFNSRYEFCGTGVERVLKVHQNNKNKNKYYNKHLLSALLKYGLENFTVTEELDIGYSPEELNSKEIYYINLYDSFHNGYNKNLGGNGNRGCFGKLNHFYGKTHTLETRNKLRQMNLGKKASSDVKLKMSINNGRYWNGKRLPLEIRKKISETRTKNGKSKGENNPMYGVSLPGPWKGKNLPYEMIKKRIDTIKKNGTFNGKNNPSAKKIICITDNLIFDTMKEAAAYYKLNGITGICSCCKGNLKSSGKNKEGKKLIWKYYEE</sequence>
<dbReference type="SUPFAM" id="SSF64496">
    <property type="entry name" value="DNA-binding domain of intron-encoded endonucleases"/>
    <property type="match status" value="1"/>
</dbReference>
<dbReference type="NCBIfam" id="TIGR01453">
    <property type="entry name" value="grpIintron_endo"/>
    <property type="match status" value="1"/>
</dbReference>
<dbReference type="InterPro" id="IPR006350">
    <property type="entry name" value="Intron_endoG1"/>
</dbReference>
<keyword evidence="3" id="KW-0540">Nuclease</keyword>
<dbReference type="InterPro" id="IPR000305">
    <property type="entry name" value="GIY-YIG_endonuc"/>
</dbReference>
<gene>
    <name evidence="3" type="ORF">UMC4404_33121</name>
</gene>
<comment type="similarity">
    <text evidence="1">To endonucleases of group I introns of fungi and phage.</text>
</comment>
<keyword evidence="3" id="KW-0378">Hydrolase</keyword>
<reference evidence="4" key="1">
    <citation type="submission" date="2015-01" db="EMBL/GenBank/DDBJ databases">
        <authorList>
            <person name="Aslett A.Martin."/>
            <person name="De Silva Nishadi"/>
        </authorList>
    </citation>
    <scope>NUCLEOTIDE SEQUENCE [LARGE SCALE GENOMIC DNA]</scope>
    <source>
        <strain evidence="4">UMC4404</strain>
    </source>
</reference>
<dbReference type="Pfam" id="PF01541">
    <property type="entry name" value="GIY-YIG"/>
    <property type="match status" value="1"/>
</dbReference>
<protein>
    <submittedName>
        <fullName evidence="3">Group I intron endonuclease</fullName>
    </submittedName>
</protein>
<evidence type="ECO:0000313" key="4">
    <source>
        <dbReference type="Proteomes" id="UP000049685"/>
    </source>
</evidence>
<name>A0A9P1P7Z5_PARSO</name>
<feature type="domain" description="GIY-YIG" evidence="2">
    <location>
        <begin position="3"/>
        <end position="106"/>
    </location>
</feature>
<dbReference type="AlphaFoldDB" id="A0A9P1P7Z5"/>
<dbReference type="EMBL" id="CDNY01000004">
    <property type="protein sequence ID" value="CEN31438.1"/>
    <property type="molecule type" value="Genomic_DNA"/>
</dbReference>
<dbReference type="SMART" id="SM00496">
    <property type="entry name" value="IENR2"/>
    <property type="match status" value="3"/>
</dbReference>
<dbReference type="CDD" id="cd10443">
    <property type="entry name" value="GIY-YIG_HE_Tlr8p_PBC-V_like"/>
    <property type="match status" value="1"/>
</dbReference>
<evidence type="ECO:0000313" key="3">
    <source>
        <dbReference type="EMBL" id="CEN31438.1"/>
    </source>
</evidence>
<accession>A0A9P1P7Z5</accession>
<organism evidence="3 4">
    <name type="scientific">Paraclostridium sordellii</name>
    <name type="common">Clostridium sordellii</name>
    <dbReference type="NCBI Taxonomy" id="1505"/>
    <lineage>
        <taxon>Bacteria</taxon>
        <taxon>Bacillati</taxon>
        <taxon>Bacillota</taxon>
        <taxon>Clostridia</taxon>
        <taxon>Peptostreptococcales</taxon>
        <taxon>Peptostreptococcaceae</taxon>
        <taxon>Paraclostridium</taxon>
    </lineage>
</organism>
<dbReference type="PROSITE" id="PS50164">
    <property type="entry name" value="GIY_YIG"/>
    <property type="match status" value="1"/>
</dbReference>
<dbReference type="SUPFAM" id="SSF82771">
    <property type="entry name" value="GIY-YIG endonuclease"/>
    <property type="match status" value="1"/>
</dbReference>
<dbReference type="InterPro" id="IPR003611">
    <property type="entry name" value="NUMOD3"/>
</dbReference>